<dbReference type="SUPFAM" id="SSF56112">
    <property type="entry name" value="Protein kinase-like (PK-like)"/>
    <property type="match status" value="1"/>
</dbReference>
<reference evidence="6 7" key="1">
    <citation type="submission" date="2018-05" db="EMBL/GenBank/DDBJ databases">
        <title>Rhodoferax soyangensis sp.nov., isolated from an oligotrophic freshwater lake.</title>
        <authorList>
            <person name="Park M."/>
        </authorList>
    </citation>
    <scope>NUCLEOTIDE SEQUENCE [LARGE SCALE GENOMIC DNA]</scope>
    <source>
        <strain evidence="6 7">IMCC26218</strain>
    </source>
</reference>
<proteinExistence type="predicted"/>
<dbReference type="PANTHER" id="PTHR43289">
    <property type="entry name" value="MITOGEN-ACTIVATED PROTEIN KINASE KINASE KINASE 20-RELATED"/>
    <property type="match status" value="1"/>
</dbReference>
<dbReference type="Gene3D" id="3.30.200.20">
    <property type="entry name" value="Phosphorylase Kinase, domain 1"/>
    <property type="match status" value="1"/>
</dbReference>
<sequence>MKLLEPGTVLDGFVVEECIHSGGMAHIYEVRYADNRSGPGFPMAMKIPRMTAGDGAENIVSFEVETQIMQVLTGSHVPRFVAAGDLNRVPYLVMEYVHGRTLQSWLDADTLPGVDEIARLGVAMAQAVHALHQQNTVHLDLKPANVLIRADGSAVLLDFGLSCHAHYPDLLAEQLRKAVGSPAWIAPEQVVGVRGDPRSDIFAIGVMLYQLCTGELPFGEPQTAAGMRQRLWMDPTPPRKLKPDLPPWLQEVVLRCLEPEAALRYPSGAHLAFDLSKPEQIRVTARGNNVTGTSFRTHFKRWIKAAGMHYQPSPLPSQQIDEVPIVMVAVPHKDVTDATLYSLRQAVARSLGTRPGARLACVTVISPSQTSASDEAKSETNVHRRYLSTLQQWAQPLDQPDQQMSFHVLESGDVAQALLDYARGNNVSVIVMGAATHGLLTQRFVATVPIKVAMDAPCTIILVKQAVPFELLGDAPSQHGALTGGYSDSDSDWPF</sequence>
<accession>A0A3E1RBA4</accession>
<dbReference type="InterPro" id="IPR006016">
    <property type="entry name" value="UspA"/>
</dbReference>
<keyword evidence="1" id="KW-0808">Transferase</keyword>
<organism evidence="6 7">
    <name type="scientific">Rhodoferax lacus</name>
    <dbReference type="NCBI Taxonomy" id="2184758"/>
    <lineage>
        <taxon>Bacteria</taxon>
        <taxon>Pseudomonadati</taxon>
        <taxon>Pseudomonadota</taxon>
        <taxon>Betaproteobacteria</taxon>
        <taxon>Burkholderiales</taxon>
        <taxon>Comamonadaceae</taxon>
        <taxon>Rhodoferax</taxon>
    </lineage>
</organism>
<evidence type="ECO:0000259" key="5">
    <source>
        <dbReference type="PROSITE" id="PS50011"/>
    </source>
</evidence>
<evidence type="ECO:0000256" key="4">
    <source>
        <dbReference type="ARBA" id="ARBA00022840"/>
    </source>
</evidence>
<dbReference type="PANTHER" id="PTHR43289:SF34">
    <property type="entry name" value="SERINE_THREONINE-PROTEIN KINASE YBDM-RELATED"/>
    <property type="match status" value="1"/>
</dbReference>
<dbReference type="InterPro" id="IPR000719">
    <property type="entry name" value="Prot_kinase_dom"/>
</dbReference>
<keyword evidence="4" id="KW-0067">ATP-binding</keyword>
<evidence type="ECO:0000313" key="7">
    <source>
        <dbReference type="Proteomes" id="UP000260665"/>
    </source>
</evidence>
<name>A0A3E1RBA4_9BURK</name>
<dbReference type="PROSITE" id="PS50011">
    <property type="entry name" value="PROTEIN_KINASE_DOM"/>
    <property type="match status" value="1"/>
</dbReference>
<dbReference type="GO" id="GO:0004674">
    <property type="term" value="F:protein serine/threonine kinase activity"/>
    <property type="evidence" value="ECO:0007669"/>
    <property type="project" value="UniProtKB-KW"/>
</dbReference>
<evidence type="ECO:0000256" key="3">
    <source>
        <dbReference type="ARBA" id="ARBA00022777"/>
    </source>
</evidence>
<dbReference type="EMBL" id="QFZK01000008">
    <property type="protein sequence ID" value="RFO96332.1"/>
    <property type="molecule type" value="Genomic_DNA"/>
</dbReference>
<feature type="domain" description="Protein kinase" evidence="5">
    <location>
        <begin position="13"/>
        <end position="283"/>
    </location>
</feature>
<dbReference type="Gene3D" id="1.10.510.10">
    <property type="entry name" value="Transferase(Phosphotransferase) domain 1"/>
    <property type="match status" value="1"/>
</dbReference>
<dbReference type="AlphaFoldDB" id="A0A3E1RBA4"/>
<dbReference type="Pfam" id="PF00582">
    <property type="entry name" value="Usp"/>
    <property type="match status" value="1"/>
</dbReference>
<dbReference type="OrthoDB" id="9801841at2"/>
<evidence type="ECO:0000256" key="1">
    <source>
        <dbReference type="ARBA" id="ARBA00022679"/>
    </source>
</evidence>
<dbReference type="Gene3D" id="3.40.50.620">
    <property type="entry name" value="HUPs"/>
    <property type="match status" value="1"/>
</dbReference>
<evidence type="ECO:0000313" key="6">
    <source>
        <dbReference type="EMBL" id="RFO96332.1"/>
    </source>
</evidence>
<dbReference type="SUPFAM" id="SSF52402">
    <property type="entry name" value="Adenine nucleotide alpha hydrolases-like"/>
    <property type="match status" value="1"/>
</dbReference>
<dbReference type="CDD" id="cd14014">
    <property type="entry name" value="STKc_PknB_like"/>
    <property type="match status" value="1"/>
</dbReference>
<keyword evidence="2" id="KW-0547">Nucleotide-binding</keyword>
<dbReference type="Proteomes" id="UP000260665">
    <property type="component" value="Unassembled WGS sequence"/>
</dbReference>
<keyword evidence="3 6" id="KW-0418">Kinase</keyword>
<dbReference type="RefSeq" id="WP_117178089.1">
    <property type="nucleotide sequence ID" value="NZ_QFZK01000008.1"/>
</dbReference>
<dbReference type="CDD" id="cd00293">
    <property type="entry name" value="USP-like"/>
    <property type="match status" value="1"/>
</dbReference>
<dbReference type="Pfam" id="PF00069">
    <property type="entry name" value="Pkinase"/>
    <property type="match status" value="1"/>
</dbReference>
<dbReference type="InterPro" id="IPR011009">
    <property type="entry name" value="Kinase-like_dom_sf"/>
</dbReference>
<protein>
    <submittedName>
        <fullName evidence="6">Serine/threonine protein kinase</fullName>
    </submittedName>
</protein>
<dbReference type="SMART" id="SM00220">
    <property type="entry name" value="S_TKc"/>
    <property type="match status" value="1"/>
</dbReference>
<keyword evidence="7" id="KW-1185">Reference proteome</keyword>
<evidence type="ECO:0000256" key="2">
    <source>
        <dbReference type="ARBA" id="ARBA00022741"/>
    </source>
</evidence>
<gene>
    <name evidence="6" type="ORF">DIC66_13565</name>
</gene>
<dbReference type="GO" id="GO:0005524">
    <property type="term" value="F:ATP binding"/>
    <property type="evidence" value="ECO:0007669"/>
    <property type="project" value="UniProtKB-KW"/>
</dbReference>
<dbReference type="InterPro" id="IPR014729">
    <property type="entry name" value="Rossmann-like_a/b/a_fold"/>
</dbReference>
<comment type="caution">
    <text evidence="6">The sequence shown here is derived from an EMBL/GenBank/DDBJ whole genome shotgun (WGS) entry which is preliminary data.</text>
</comment>
<keyword evidence="6" id="KW-0723">Serine/threonine-protein kinase</keyword>